<dbReference type="AlphaFoldDB" id="A0A0J9ET41"/>
<gene>
    <name evidence="1" type="ORF">BDDG_12749</name>
</gene>
<proteinExistence type="predicted"/>
<protein>
    <submittedName>
        <fullName evidence="1">Uncharacterized protein</fullName>
    </submittedName>
</protein>
<evidence type="ECO:0000313" key="1">
    <source>
        <dbReference type="EMBL" id="KMW68345.1"/>
    </source>
</evidence>
<name>A0A0J9ET41_AJEDA</name>
<organism evidence="1">
    <name type="scientific">Ajellomyces dermatitidis (strain ATCC 18188 / CBS 674.68)</name>
    <name type="common">Blastomyces dermatitidis</name>
    <dbReference type="NCBI Taxonomy" id="653446"/>
    <lineage>
        <taxon>Eukaryota</taxon>
        <taxon>Fungi</taxon>
        <taxon>Dikarya</taxon>
        <taxon>Ascomycota</taxon>
        <taxon>Pezizomycotina</taxon>
        <taxon>Eurotiomycetes</taxon>
        <taxon>Eurotiomycetidae</taxon>
        <taxon>Onygenales</taxon>
        <taxon>Ajellomycetaceae</taxon>
        <taxon>Blastomyces</taxon>
    </lineage>
</organism>
<sequence>MQNLSEGLLEAVRKAAETTELKSKLCMCMRILNEIKALCTQWQAEVEVKQQLAFTVNQAFTMKSFTDTITTINKNRENQILGLQQKIECLYRQMTTLNLKISSQLFMISSEVYTSLKITAQNENLSMKYIKSEDLLELSSFNDN</sequence>
<accession>A0A0J9ET41</accession>
<dbReference type="Proteomes" id="UP000007802">
    <property type="component" value="Unassembled WGS sequence"/>
</dbReference>
<reference evidence="1" key="1">
    <citation type="submission" date="2010-03" db="EMBL/GenBank/DDBJ databases">
        <title>Annotation of Blastomyces dermatitidis strain ATCC 18188.</title>
        <authorList>
            <consortium name="The Broad Institute Genome Sequencing Platform"/>
            <consortium name="Broad Institute Genome Sequencing Center for Infectious Disease."/>
            <person name="Cuomo C."/>
            <person name="Klein B."/>
            <person name="Sullivan T."/>
            <person name="Heitman J."/>
            <person name="Young S."/>
            <person name="Zeng Q."/>
            <person name="Gargeya S."/>
            <person name="Alvarado L."/>
            <person name="Berlin A.M."/>
            <person name="Chapman S.B."/>
            <person name="Chen Z."/>
            <person name="Freedman E."/>
            <person name="Gellesch M."/>
            <person name="Goldberg J."/>
            <person name="Griggs A."/>
            <person name="Gujja S."/>
            <person name="Heilman E."/>
            <person name="Heiman D."/>
            <person name="Howarth C."/>
            <person name="Mehta T."/>
            <person name="Neiman D."/>
            <person name="Pearson M."/>
            <person name="Roberts A."/>
            <person name="Saif S."/>
            <person name="Shea T."/>
            <person name="Shenoy N."/>
            <person name="Sisk P."/>
            <person name="Stolte C."/>
            <person name="Sykes S."/>
            <person name="White J."/>
            <person name="Yandava C."/>
            <person name="Haas B."/>
            <person name="Nusbaum C."/>
            <person name="Birren B."/>
        </authorList>
    </citation>
    <scope>NUCLEOTIDE SEQUENCE</scope>
    <source>
        <strain evidence="1">ATCC 18188</strain>
    </source>
</reference>
<dbReference type="EMBL" id="GG749466">
    <property type="protein sequence ID" value="KMW68345.1"/>
    <property type="molecule type" value="Genomic_DNA"/>
</dbReference>